<sequence>MERRNDPLHGAAHVLPLPGSTYPTLACRGVNYDVGTRIGSRLSRRAWDPAAVRQDMWVIRRRLHCDSIMIYGTDLDRLFEGATIALQAGLHVWLQPRFHDADPARTLEHLAQTARGADGLREEHSAVYLCLGSALSVHASGIVSGDDMAQRLARVQDPGSDTERSAANERLNRLLAKALSVARSDFYGKVTYAAGLWEDVDWRGFDIIGLNYYRPGAQPAGMGRDLESWQRQDLPVVITEFGCPSYAGAQEHAGEMEESAVDRSRPTPQLRGEYTRDEQVQAEYVAQMLEQFRTTRLAGAFVFEFDAPSHPYSPDPRFDLDMVSHALVRTPAAPARGGPRWEPKAAFEEVARIYADA</sequence>
<reference evidence="2" key="1">
    <citation type="submission" date="2023-07" db="EMBL/GenBank/DDBJ databases">
        <title>Novel species in the genus Lipingzhangella isolated from Sambhar Salt Lake.</title>
        <authorList>
            <person name="Jiya N."/>
            <person name="Kajale S."/>
            <person name="Sharma A."/>
        </authorList>
    </citation>
    <scope>NUCLEOTIDE SEQUENCE [LARGE SCALE GENOMIC DNA]</scope>
    <source>
        <strain evidence="2">LS1_29</strain>
    </source>
</reference>
<gene>
    <name evidence="1" type="ORF">RIF23_14065</name>
</gene>
<dbReference type="EMBL" id="JAVLVT010000006">
    <property type="protein sequence ID" value="MDS1271422.1"/>
    <property type="molecule type" value="Genomic_DNA"/>
</dbReference>
<accession>A0ABU2H7Z4</accession>
<evidence type="ECO:0000313" key="1">
    <source>
        <dbReference type="EMBL" id="MDS1271422.1"/>
    </source>
</evidence>
<dbReference type="Gene3D" id="3.20.20.80">
    <property type="entry name" value="Glycosidases"/>
    <property type="match status" value="1"/>
</dbReference>
<comment type="caution">
    <text evidence="1">The sequence shown here is derived from an EMBL/GenBank/DDBJ whole genome shotgun (WGS) entry which is preliminary data.</text>
</comment>
<name>A0ABU2H7Z4_9ACTN</name>
<keyword evidence="2" id="KW-1185">Reference proteome</keyword>
<dbReference type="SUPFAM" id="SSF51445">
    <property type="entry name" value="(Trans)glycosidases"/>
    <property type="match status" value="1"/>
</dbReference>
<evidence type="ECO:0008006" key="3">
    <source>
        <dbReference type="Google" id="ProtNLM"/>
    </source>
</evidence>
<evidence type="ECO:0000313" key="2">
    <source>
        <dbReference type="Proteomes" id="UP001250214"/>
    </source>
</evidence>
<organism evidence="1 2">
    <name type="scientific">Lipingzhangella rawalii</name>
    <dbReference type="NCBI Taxonomy" id="2055835"/>
    <lineage>
        <taxon>Bacteria</taxon>
        <taxon>Bacillati</taxon>
        <taxon>Actinomycetota</taxon>
        <taxon>Actinomycetes</taxon>
        <taxon>Streptosporangiales</taxon>
        <taxon>Nocardiopsidaceae</taxon>
        <taxon>Lipingzhangella</taxon>
    </lineage>
</organism>
<proteinExistence type="predicted"/>
<protein>
    <recommendedName>
        <fullName evidence="3">Abortive infection protein</fullName>
    </recommendedName>
</protein>
<dbReference type="InterPro" id="IPR017853">
    <property type="entry name" value="GH"/>
</dbReference>
<dbReference type="RefSeq" id="WP_310912983.1">
    <property type="nucleotide sequence ID" value="NZ_JAVLVT010000006.1"/>
</dbReference>
<dbReference type="Proteomes" id="UP001250214">
    <property type="component" value="Unassembled WGS sequence"/>
</dbReference>